<evidence type="ECO:0000256" key="1">
    <source>
        <dbReference type="ARBA" id="ARBA00022669"/>
    </source>
</evidence>
<dbReference type="GO" id="GO:0016787">
    <property type="term" value="F:hydrolase activity"/>
    <property type="evidence" value="ECO:0007669"/>
    <property type="project" value="UniProtKB-KW"/>
</dbReference>
<keyword evidence="5 7" id="KW-1015">Disulfide bond</keyword>
<dbReference type="EMBL" id="JBDFQZ010000011">
    <property type="protein sequence ID" value="KAK9678205.1"/>
    <property type="molecule type" value="Genomic_DNA"/>
</dbReference>
<evidence type="ECO:0000313" key="10">
    <source>
        <dbReference type="EMBL" id="KAK9678205.1"/>
    </source>
</evidence>
<feature type="signal peptide" evidence="8">
    <location>
        <begin position="1"/>
        <end position="25"/>
    </location>
</feature>
<dbReference type="InterPro" id="IPR001002">
    <property type="entry name" value="Chitin-bd_1"/>
</dbReference>
<evidence type="ECO:0000259" key="9">
    <source>
        <dbReference type="PROSITE" id="PS50941"/>
    </source>
</evidence>
<feature type="disulfide bond" evidence="7">
    <location>
        <begin position="36"/>
        <end position="48"/>
    </location>
</feature>
<gene>
    <name evidence="10" type="ORF">RND81_11G195800</name>
</gene>
<dbReference type="InterPro" id="IPR018371">
    <property type="entry name" value="Chitin-binding_1_CS"/>
</dbReference>
<proteinExistence type="predicted"/>
<dbReference type="PROSITE" id="PS00026">
    <property type="entry name" value="CHIT_BIND_I_1"/>
    <property type="match status" value="1"/>
</dbReference>
<evidence type="ECO:0000256" key="4">
    <source>
        <dbReference type="ARBA" id="ARBA00022801"/>
    </source>
</evidence>
<evidence type="ECO:0000313" key="11">
    <source>
        <dbReference type="Proteomes" id="UP001443914"/>
    </source>
</evidence>
<dbReference type="GO" id="GO:0046872">
    <property type="term" value="F:metal ion binding"/>
    <property type="evidence" value="ECO:0007669"/>
    <property type="project" value="UniProtKB-KW"/>
</dbReference>
<evidence type="ECO:0000256" key="8">
    <source>
        <dbReference type="SAM" id="SignalP"/>
    </source>
</evidence>
<keyword evidence="1 7" id="KW-0147">Chitin-binding</keyword>
<dbReference type="GO" id="GO:0008061">
    <property type="term" value="F:chitin binding"/>
    <property type="evidence" value="ECO:0007669"/>
    <property type="project" value="UniProtKB-UniRule"/>
</dbReference>
<keyword evidence="6" id="KW-0119">Carbohydrate metabolism</keyword>
<dbReference type="Gene3D" id="3.30.60.10">
    <property type="entry name" value="Endochitinase-like"/>
    <property type="match status" value="1"/>
</dbReference>
<evidence type="ECO:0000256" key="3">
    <source>
        <dbReference type="ARBA" id="ARBA00022729"/>
    </source>
</evidence>
<feature type="chain" id="PRO_5043945925" description="Chitin-binding type-1 domain-containing protein" evidence="8">
    <location>
        <begin position="26"/>
        <end position="124"/>
    </location>
</feature>
<dbReference type="CDD" id="cd00035">
    <property type="entry name" value="ChtBD1"/>
    <property type="match status" value="1"/>
</dbReference>
<keyword evidence="3 8" id="KW-0732">Signal</keyword>
<evidence type="ECO:0000256" key="2">
    <source>
        <dbReference type="ARBA" id="ARBA00022723"/>
    </source>
</evidence>
<dbReference type="AlphaFoldDB" id="A0AAW1HQB0"/>
<dbReference type="PROSITE" id="PS50941">
    <property type="entry name" value="CHIT_BIND_I_2"/>
    <property type="match status" value="1"/>
</dbReference>
<comment type="caution">
    <text evidence="10">The sequence shown here is derived from an EMBL/GenBank/DDBJ whole genome shotgun (WGS) entry which is preliminary data.</text>
</comment>
<dbReference type="PANTHER" id="PTHR46471">
    <property type="entry name" value="CHITIN DEACETYLASE"/>
    <property type="match status" value="1"/>
</dbReference>
<protein>
    <recommendedName>
        <fullName evidence="9">Chitin-binding type-1 domain-containing protein</fullName>
    </recommendedName>
</protein>
<keyword evidence="11" id="KW-1185">Reference proteome</keyword>
<name>A0AAW1HQB0_SAPOF</name>
<organism evidence="10 11">
    <name type="scientific">Saponaria officinalis</name>
    <name type="common">Common soapwort</name>
    <name type="synonym">Lychnis saponaria</name>
    <dbReference type="NCBI Taxonomy" id="3572"/>
    <lineage>
        <taxon>Eukaryota</taxon>
        <taxon>Viridiplantae</taxon>
        <taxon>Streptophyta</taxon>
        <taxon>Embryophyta</taxon>
        <taxon>Tracheophyta</taxon>
        <taxon>Spermatophyta</taxon>
        <taxon>Magnoliopsida</taxon>
        <taxon>eudicotyledons</taxon>
        <taxon>Gunneridae</taxon>
        <taxon>Pentapetalae</taxon>
        <taxon>Caryophyllales</taxon>
        <taxon>Caryophyllaceae</taxon>
        <taxon>Caryophylleae</taxon>
        <taxon>Saponaria</taxon>
    </lineage>
</organism>
<dbReference type="InterPro" id="IPR036861">
    <property type="entry name" value="Endochitinase-like_sf"/>
</dbReference>
<evidence type="ECO:0000256" key="5">
    <source>
        <dbReference type="ARBA" id="ARBA00023157"/>
    </source>
</evidence>
<dbReference type="Pfam" id="PF00187">
    <property type="entry name" value="Chitin_bind_1"/>
    <property type="match status" value="1"/>
</dbReference>
<keyword evidence="4" id="KW-0378">Hydrolase</keyword>
<dbReference type="SMART" id="SM00270">
    <property type="entry name" value="ChtBD1"/>
    <property type="match status" value="1"/>
</dbReference>
<sequence>MVNMKSFALLVLLIALPYMMGVATAVQCGWQVGRRCPGSLCCSVHGYCGTTWDYCSRGQCQLGYGICWRSWATLNSGSPQAQAQAQAQAHEAQEVLMAKVEAEAAQQAQEALMATVEAAAAGAH</sequence>
<feature type="disulfide bond" evidence="7">
    <location>
        <begin position="41"/>
        <end position="55"/>
    </location>
</feature>
<dbReference type="Proteomes" id="UP001443914">
    <property type="component" value="Unassembled WGS sequence"/>
</dbReference>
<dbReference type="SUPFAM" id="SSF57016">
    <property type="entry name" value="Plant lectins/antimicrobial peptides"/>
    <property type="match status" value="1"/>
</dbReference>
<feature type="domain" description="Chitin-binding type-1" evidence="9">
    <location>
        <begin position="25"/>
        <end position="69"/>
    </location>
</feature>
<accession>A0AAW1HQB0</accession>
<evidence type="ECO:0000256" key="7">
    <source>
        <dbReference type="PROSITE-ProRule" id="PRU00261"/>
    </source>
</evidence>
<reference evidence="10" key="1">
    <citation type="submission" date="2024-03" db="EMBL/GenBank/DDBJ databases">
        <title>WGS assembly of Saponaria officinalis var. Norfolk2.</title>
        <authorList>
            <person name="Jenkins J."/>
            <person name="Shu S."/>
            <person name="Grimwood J."/>
            <person name="Barry K."/>
            <person name="Goodstein D."/>
            <person name="Schmutz J."/>
            <person name="Leebens-Mack J."/>
            <person name="Osbourn A."/>
        </authorList>
    </citation>
    <scope>NUCLEOTIDE SEQUENCE [LARGE SCALE GENOMIC DNA]</scope>
    <source>
        <strain evidence="10">JIC</strain>
    </source>
</reference>
<dbReference type="PANTHER" id="PTHR46471:SF2">
    <property type="entry name" value="CHITIN DEACETYLASE-RELATED"/>
    <property type="match status" value="1"/>
</dbReference>
<evidence type="ECO:0000256" key="6">
    <source>
        <dbReference type="ARBA" id="ARBA00023277"/>
    </source>
</evidence>
<keyword evidence="2" id="KW-0479">Metal-binding</keyword>
<comment type="caution">
    <text evidence="7">Lacks conserved residue(s) required for the propagation of feature annotation.</text>
</comment>